<dbReference type="EMBL" id="VCKW01000012">
    <property type="protein sequence ID" value="TMR06590.1"/>
    <property type="molecule type" value="Genomic_DNA"/>
</dbReference>
<dbReference type="NCBIfam" id="TIGR01409">
    <property type="entry name" value="TAT_signal_seq"/>
    <property type="match status" value="1"/>
</dbReference>
<accession>A0A5C4JID2</accession>
<comment type="caution">
    <text evidence="1">The sequence shown here is derived from an EMBL/GenBank/DDBJ whole genome shotgun (WGS) entry which is preliminary data.</text>
</comment>
<dbReference type="InterPro" id="IPR019546">
    <property type="entry name" value="TAT_signal_bac_arc"/>
</dbReference>
<organism evidence="1 2">
    <name type="scientific">Actinomadura soli</name>
    <dbReference type="NCBI Taxonomy" id="2508997"/>
    <lineage>
        <taxon>Bacteria</taxon>
        <taxon>Bacillati</taxon>
        <taxon>Actinomycetota</taxon>
        <taxon>Actinomycetes</taxon>
        <taxon>Streptosporangiales</taxon>
        <taxon>Thermomonosporaceae</taxon>
        <taxon>Actinomadura</taxon>
    </lineage>
</organism>
<feature type="non-terminal residue" evidence="1">
    <location>
        <position position="33"/>
    </location>
</feature>
<evidence type="ECO:0000313" key="1">
    <source>
        <dbReference type="EMBL" id="TMR06590.1"/>
    </source>
</evidence>
<dbReference type="AlphaFoldDB" id="A0A5C4JID2"/>
<proteinExistence type="predicted"/>
<name>A0A5C4JID2_9ACTN</name>
<keyword evidence="2" id="KW-1185">Reference proteome</keyword>
<dbReference type="Proteomes" id="UP000309174">
    <property type="component" value="Unassembled WGS sequence"/>
</dbReference>
<sequence length="33" mass="3464">MKRRTFLRTSVIGTGAVAFSGTLWQNAALAAPA</sequence>
<reference evidence="1 2" key="1">
    <citation type="submission" date="2019-05" db="EMBL/GenBank/DDBJ databases">
        <title>Draft genome sequence of Actinomadura sp. 14C53.</title>
        <authorList>
            <person name="Saricaoglu S."/>
            <person name="Isik K."/>
        </authorList>
    </citation>
    <scope>NUCLEOTIDE SEQUENCE [LARGE SCALE GENOMIC DNA]</scope>
    <source>
        <strain evidence="1 2">14C53</strain>
    </source>
</reference>
<gene>
    <name evidence="1" type="ORF">ETD83_03795</name>
</gene>
<dbReference type="InterPro" id="IPR006311">
    <property type="entry name" value="TAT_signal"/>
</dbReference>
<protein>
    <submittedName>
        <fullName evidence="1">Twin-arginine translocation signal domain-containing protein</fullName>
    </submittedName>
</protein>
<evidence type="ECO:0000313" key="2">
    <source>
        <dbReference type="Proteomes" id="UP000309174"/>
    </source>
</evidence>
<dbReference type="PROSITE" id="PS51318">
    <property type="entry name" value="TAT"/>
    <property type="match status" value="1"/>
</dbReference>